<comment type="caution">
    <text evidence="10">The sequence shown here is derived from an EMBL/GenBank/DDBJ whole genome shotgun (WGS) entry which is preliminary data.</text>
</comment>
<accession>A0A1A0HHN8</accession>
<evidence type="ECO:0000256" key="4">
    <source>
        <dbReference type="ARBA" id="ARBA00022679"/>
    </source>
</evidence>
<protein>
    <recommendedName>
        <fullName evidence="12">Alpha-1,6-mannosyltransferase</fullName>
    </recommendedName>
</protein>
<dbReference type="RefSeq" id="XP_018714002.1">
    <property type="nucleotide sequence ID" value="XM_018853829.1"/>
</dbReference>
<keyword evidence="5" id="KW-0812">Transmembrane</keyword>
<dbReference type="InterPro" id="IPR039367">
    <property type="entry name" value="Och1-like"/>
</dbReference>
<dbReference type="PANTHER" id="PTHR31834">
    <property type="entry name" value="INITIATION-SPECIFIC ALPHA-1,6-MANNOSYLTRANSFERASE"/>
    <property type="match status" value="1"/>
</dbReference>
<keyword evidence="4" id="KW-0808">Transferase</keyword>
<dbReference type="OrthoDB" id="411251at2759"/>
<dbReference type="InterPro" id="IPR029044">
    <property type="entry name" value="Nucleotide-diphossugar_trans"/>
</dbReference>
<evidence type="ECO:0000313" key="11">
    <source>
        <dbReference type="Proteomes" id="UP000092555"/>
    </source>
</evidence>
<comment type="subcellular location">
    <subcellularLocation>
        <location evidence="1">Golgi apparatus membrane</location>
        <topology evidence="1">Single-pass type II membrane protein</topology>
    </subcellularLocation>
</comment>
<keyword evidence="11" id="KW-1185">Reference proteome</keyword>
<evidence type="ECO:0000256" key="3">
    <source>
        <dbReference type="ARBA" id="ARBA00022676"/>
    </source>
</evidence>
<dbReference type="GO" id="GO:0000136">
    <property type="term" value="C:mannan polymerase complex"/>
    <property type="evidence" value="ECO:0007669"/>
    <property type="project" value="EnsemblFungi"/>
</dbReference>
<dbReference type="Gene3D" id="3.90.550.20">
    <property type="match status" value="1"/>
</dbReference>
<keyword evidence="8" id="KW-0333">Golgi apparatus</keyword>
<evidence type="ECO:0000256" key="2">
    <source>
        <dbReference type="ARBA" id="ARBA00009003"/>
    </source>
</evidence>
<dbReference type="Proteomes" id="UP000092555">
    <property type="component" value="Unassembled WGS sequence"/>
</dbReference>
<keyword evidence="3" id="KW-0328">Glycosyltransferase</keyword>
<evidence type="ECO:0000256" key="7">
    <source>
        <dbReference type="ARBA" id="ARBA00022989"/>
    </source>
</evidence>
<dbReference type="GeneID" id="30026805"/>
<evidence type="ECO:0000256" key="8">
    <source>
        <dbReference type="ARBA" id="ARBA00023034"/>
    </source>
</evidence>
<dbReference type="GO" id="GO:0000009">
    <property type="term" value="F:alpha-1,6-mannosyltransferase activity"/>
    <property type="evidence" value="ECO:0007669"/>
    <property type="project" value="EnsemblFungi"/>
</dbReference>
<evidence type="ECO:0000256" key="1">
    <source>
        <dbReference type="ARBA" id="ARBA00004323"/>
    </source>
</evidence>
<dbReference type="InterPro" id="IPR007577">
    <property type="entry name" value="GlycoTrfase_DXD_sugar-bd_CS"/>
</dbReference>
<dbReference type="Pfam" id="PF04488">
    <property type="entry name" value="Gly_transf_sug"/>
    <property type="match status" value="1"/>
</dbReference>
<dbReference type="GO" id="GO:0006487">
    <property type="term" value="P:protein N-linked glycosylation"/>
    <property type="evidence" value="ECO:0007669"/>
    <property type="project" value="TreeGrafter"/>
</dbReference>
<dbReference type="STRING" id="869754.A0A1A0HHN8"/>
<evidence type="ECO:0000313" key="10">
    <source>
        <dbReference type="EMBL" id="OBA23521.1"/>
    </source>
</evidence>
<evidence type="ECO:0000256" key="5">
    <source>
        <dbReference type="ARBA" id="ARBA00022692"/>
    </source>
</evidence>
<evidence type="ECO:0000256" key="6">
    <source>
        <dbReference type="ARBA" id="ARBA00022968"/>
    </source>
</evidence>
<dbReference type="PANTHER" id="PTHR31834:SF11">
    <property type="entry name" value="GLYCOSYLTRANSFERASE HOC1-RELATED"/>
    <property type="match status" value="1"/>
</dbReference>
<dbReference type="SUPFAM" id="SSF53448">
    <property type="entry name" value="Nucleotide-diphospho-sugar transferases"/>
    <property type="match status" value="1"/>
</dbReference>
<comment type="similarity">
    <text evidence="2">Belongs to the glycosyltransferase 32 family.</text>
</comment>
<reference evidence="10 11" key="1">
    <citation type="submission" date="2016-05" db="EMBL/GenBank/DDBJ databases">
        <title>Comparative genomics of biotechnologically important yeasts.</title>
        <authorList>
            <consortium name="DOE Joint Genome Institute"/>
            <person name="Riley R."/>
            <person name="Haridas S."/>
            <person name="Wolfe K.H."/>
            <person name="Lopes M.R."/>
            <person name="Hittinger C.T."/>
            <person name="Goker M."/>
            <person name="Salamov A."/>
            <person name="Wisecaver J."/>
            <person name="Long T.M."/>
            <person name="Aerts A.L."/>
            <person name="Barry K."/>
            <person name="Choi C."/>
            <person name="Clum A."/>
            <person name="Coughlan A.Y."/>
            <person name="Deshpande S."/>
            <person name="Douglass A.P."/>
            <person name="Hanson S.J."/>
            <person name="Klenk H.-P."/>
            <person name="LaButti K."/>
            <person name="Lapidus A."/>
            <person name="Lindquist E."/>
            <person name="Lipzen A."/>
            <person name="Meier-kolthoff J.P."/>
            <person name="Ohm R.A."/>
            <person name="Otillar R.P."/>
            <person name="Pangilinan J."/>
            <person name="Peng Y."/>
            <person name="Rokas A."/>
            <person name="Rosa C.A."/>
            <person name="Scheuner C."/>
            <person name="Sibirny A.A."/>
            <person name="Slot J.C."/>
            <person name="Stielow J.B."/>
            <person name="Sun H."/>
            <person name="Kurtzman C.P."/>
            <person name="Blackwell M."/>
            <person name="Grigoriev I.V."/>
            <person name="Jeffries T.W."/>
        </authorList>
    </citation>
    <scope>NUCLEOTIDE SEQUENCE [LARGE SCALE GENOMIC DNA]</scope>
    <source>
        <strain evidence="10 11">NRRL YB-4993</strain>
    </source>
</reference>
<dbReference type="FunFam" id="3.90.550.20:FF:000002">
    <property type="entry name" value="Initiation-specific alpha-1,6-mannosyltransferase"/>
    <property type="match status" value="1"/>
</dbReference>
<keyword evidence="6" id="KW-0735">Signal-anchor</keyword>
<sequence length="394" mass="45464">MKTNRMTNRRKYIGITIVLFVALAGLLRWSTARSKDTLAADNFNGLYLLVFSENDKKQDEFLRRIEKMHAKFYALQEKRLAHLEQQNDRLLAQIETLKVPPATMSVREKLVYMVPYVARSRFPAYIWQTWKHGLNDDRFDANFKEGQAQWAFRNPGFVHELFNDDTSLATIKHLYSHVPEVLDAYESMPEVVLRMDFFRYLILFARGGVYADIDTMPLQPVPNWIPENVEATELGMIICVGNEATSKNWRAEAHRRLEFGQFIIQSKPGHPVLREIIAQITEATLAKKRALRDGVLMRTSDSPNQKLLDISRWTGSGVWTDVVFEYLNDYVRAAIYQLVSWQDFHALQGPKLVSDILILPTKSFASELEVPKDGKIADPIAFAKHWSANIWKTT</sequence>
<proteinExistence type="inferred from homology"/>
<name>A0A1A0HHN8_9ASCO</name>
<keyword evidence="9" id="KW-0472">Membrane</keyword>
<dbReference type="EMBL" id="LXTC01000001">
    <property type="protein sequence ID" value="OBA23521.1"/>
    <property type="molecule type" value="Genomic_DNA"/>
</dbReference>
<gene>
    <name evidence="10" type="ORF">METBIDRAFT_107145</name>
</gene>
<keyword evidence="7" id="KW-1133">Transmembrane helix</keyword>
<evidence type="ECO:0008006" key="12">
    <source>
        <dbReference type="Google" id="ProtNLM"/>
    </source>
</evidence>
<organism evidence="10 11">
    <name type="scientific">Metschnikowia bicuspidata var. bicuspidata NRRL YB-4993</name>
    <dbReference type="NCBI Taxonomy" id="869754"/>
    <lineage>
        <taxon>Eukaryota</taxon>
        <taxon>Fungi</taxon>
        <taxon>Dikarya</taxon>
        <taxon>Ascomycota</taxon>
        <taxon>Saccharomycotina</taxon>
        <taxon>Pichiomycetes</taxon>
        <taxon>Metschnikowiaceae</taxon>
        <taxon>Metschnikowia</taxon>
    </lineage>
</organism>
<dbReference type="AlphaFoldDB" id="A0A1A0HHN8"/>
<evidence type="ECO:0000256" key="9">
    <source>
        <dbReference type="ARBA" id="ARBA00023136"/>
    </source>
</evidence>